<proteinExistence type="predicted"/>
<dbReference type="SMART" id="SM00914">
    <property type="entry name" value="IDEAL"/>
    <property type="match status" value="1"/>
</dbReference>
<organism evidence="2 3">
    <name type="scientific">Oceanobacillus chungangensis</name>
    <dbReference type="NCBI Taxonomy" id="1229152"/>
    <lineage>
        <taxon>Bacteria</taxon>
        <taxon>Bacillati</taxon>
        <taxon>Bacillota</taxon>
        <taxon>Bacilli</taxon>
        <taxon>Bacillales</taxon>
        <taxon>Bacillaceae</taxon>
        <taxon>Oceanobacillus</taxon>
    </lineage>
</organism>
<accession>A0A3D8PUN2</accession>
<name>A0A3D8PUN2_9BACI</name>
<gene>
    <name evidence="2" type="ORF">CWR45_07355</name>
</gene>
<sequence length="76" mass="9414">MKKEKLVYRMYRYKGDVLHARKEIPYEIRLTSRLILDEICLNWNKMKLEEKLNHAIDTNNKEAFFRLSEVYKSYVW</sequence>
<comment type="caution">
    <text evidence="2">The sequence shown here is derived from an EMBL/GenBank/DDBJ whole genome shotgun (WGS) entry which is preliminary data.</text>
</comment>
<keyword evidence="3" id="KW-1185">Reference proteome</keyword>
<dbReference type="Proteomes" id="UP000256520">
    <property type="component" value="Unassembled WGS sequence"/>
</dbReference>
<dbReference type="AlphaFoldDB" id="A0A3D8PUN2"/>
<evidence type="ECO:0000259" key="1">
    <source>
        <dbReference type="SMART" id="SM00914"/>
    </source>
</evidence>
<dbReference type="EMBL" id="PIOD01000006">
    <property type="protein sequence ID" value="RDW19870.1"/>
    <property type="molecule type" value="Genomic_DNA"/>
</dbReference>
<dbReference type="InterPro" id="IPR014957">
    <property type="entry name" value="IDEAL_dom"/>
</dbReference>
<protein>
    <recommendedName>
        <fullName evidence="1">IDEAL domain-containing protein</fullName>
    </recommendedName>
</protein>
<feature type="domain" description="IDEAL" evidence="1">
    <location>
        <begin position="35"/>
        <end position="71"/>
    </location>
</feature>
<dbReference type="Gene3D" id="4.10.810.10">
    <property type="entry name" value="Virus Scaffolding Protein, Chain A"/>
    <property type="match status" value="1"/>
</dbReference>
<dbReference type="InterPro" id="IPR027393">
    <property type="entry name" value="Virus_scaffolding_prot_C"/>
</dbReference>
<evidence type="ECO:0000313" key="3">
    <source>
        <dbReference type="Proteomes" id="UP000256520"/>
    </source>
</evidence>
<reference evidence="3" key="1">
    <citation type="submission" date="2017-11" db="EMBL/GenBank/DDBJ databases">
        <authorList>
            <person name="Zhu W."/>
        </authorList>
    </citation>
    <scope>NUCLEOTIDE SEQUENCE [LARGE SCALE GENOMIC DNA]</scope>
    <source>
        <strain evidence="3">CAU 1051</strain>
    </source>
</reference>
<dbReference type="OrthoDB" id="2691639at2"/>
<dbReference type="Pfam" id="PF08858">
    <property type="entry name" value="IDEAL"/>
    <property type="match status" value="1"/>
</dbReference>
<dbReference type="RefSeq" id="WP_115749218.1">
    <property type="nucleotide sequence ID" value="NZ_PIOD01000006.1"/>
</dbReference>
<evidence type="ECO:0000313" key="2">
    <source>
        <dbReference type="EMBL" id="RDW19870.1"/>
    </source>
</evidence>